<comment type="function">
    <text evidence="8">Cleaves A-5'-PPP-5'A to yield AMP and ADP.</text>
</comment>
<feature type="domain" description="HIT" evidence="13">
    <location>
        <begin position="332"/>
        <end position="440"/>
    </location>
</feature>
<sequence length="655" mass="72611">MKQVLCGRLMWRVLVVRCRRPATSSHHTMAQDGSDSGSLVAVTQMTSTGDKEKNFETCAKLVSEAAHLGAKMVFLPEGCDYIAESKTESVNEAESQSGPLVGRYQELARMHGVWLSLGGIHIKENGEDKVSNTHLLLDPQGMEAACYSKTHLFSVHIPDRNLHLREDTYVAPGSAIHPPTSTPAGNLALGICYDLRFAEFGLLQREMGAEVLTFPSAFTVPTGLAHWEALLRARAIETQCYVVAAAQTGQHNKKRASFGHAMIVDPWGAVVCQTNEGVGVAVARINLGYLHTIRREMPVMSHRRHDLYHMSYIPDSIHLGLMHLKVGSSRYLNHKFGSVEVPGSCVFLRSHQSIAFVNKRPFTPGHVLLCPKRNASRLVDLTSTELSDLAQLTQATVNLITTHCNTPTVQIAIQDGPAAGQTIQHLHLHVLPFTPHHKLVEESEVGLQKHDEDGQRQWRDVEEMEEEAKELKNVVKENLDRLTPQEPSLPRLVEVVEGSGEMTVDVGDMVVSVPREAIILQTRFCCAFVAPEPVLPGHVYICSVQEGSDVEEGDISGGYGGVRTERAVDLLMATQLLQQHLERLLQVQAATIIIFSHHSRRQVQVQMIPRSPSDLPNNDDVYQAVWKHQSRASCWSFTNQVFTLAHQLREAIHSP</sequence>
<organism evidence="14 15">
    <name type="scientific">Petrolisthes manimaculis</name>
    <dbReference type="NCBI Taxonomy" id="1843537"/>
    <lineage>
        <taxon>Eukaryota</taxon>
        <taxon>Metazoa</taxon>
        <taxon>Ecdysozoa</taxon>
        <taxon>Arthropoda</taxon>
        <taxon>Crustacea</taxon>
        <taxon>Multicrustacea</taxon>
        <taxon>Malacostraca</taxon>
        <taxon>Eumalacostraca</taxon>
        <taxon>Eucarida</taxon>
        <taxon>Decapoda</taxon>
        <taxon>Pleocyemata</taxon>
        <taxon>Anomura</taxon>
        <taxon>Galatheoidea</taxon>
        <taxon>Porcellanidae</taxon>
        <taxon>Petrolisthes</taxon>
    </lineage>
</organism>
<feature type="domain" description="CN hydrolase" evidence="12">
    <location>
        <begin position="37"/>
        <end position="287"/>
    </location>
</feature>
<evidence type="ECO:0000256" key="1">
    <source>
        <dbReference type="ARBA" id="ARBA00001936"/>
    </source>
</evidence>
<keyword evidence="5" id="KW-0378">Hydrolase</keyword>
<evidence type="ECO:0000256" key="11">
    <source>
        <dbReference type="PROSITE-ProRule" id="PRU00464"/>
    </source>
</evidence>
<dbReference type="Gene3D" id="3.60.110.10">
    <property type="entry name" value="Carbon-nitrogen hydrolase"/>
    <property type="match status" value="1"/>
</dbReference>
<evidence type="ECO:0000256" key="6">
    <source>
        <dbReference type="ARBA" id="ARBA00023268"/>
    </source>
</evidence>
<dbReference type="EC" id="3.6.1.29" evidence="3"/>
<accession>A0AAE1USE4</accession>
<evidence type="ECO:0000259" key="13">
    <source>
        <dbReference type="PROSITE" id="PS51084"/>
    </source>
</evidence>
<dbReference type="Gene3D" id="3.30.428.10">
    <property type="entry name" value="HIT-like"/>
    <property type="match status" value="2"/>
</dbReference>
<comment type="subunit">
    <text evidence="2">Homotetramer.</text>
</comment>
<dbReference type="FunFam" id="3.30.428.10:FF:000011">
    <property type="entry name" value="Fragile histidine triad"/>
    <property type="match status" value="1"/>
</dbReference>
<proteinExistence type="inferred from homology"/>
<dbReference type="PROSITE" id="PS51084">
    <property type="entry name" value="HIT_2"/>
    <property type="match status" value="1"/>
</dbReference>
<dbReference type="PROSITE" id="PS50263">
    <property type="entry name" value="CN_HYDROLASE"/>
    <property type="match status" value="1"/>
</dbReference>
<dbReference type="InterPro" id="IPR045254">
    <property type="entry name" value="Nit1/2_C-N_Hydrolase"/>
</dbReference>
<feature type="short sequence motif" description="Histidine triad motif" evidence="11">
    <location>
        <begin position="425"/>
        <end position="429"/>
    </location>
</feature>
<dbReference type="PANTHER" id="PTHR23088">
    <property type="entry name" value="NITRILASE-RELATED"/>
    <property type="match status" value="1"/>
</dbReference>
<dbReference type="PROSITE" id="PS00892">
    <property type="entry name" value="HIT_1"/>
    <property type="match status" value="1"/>
</dbReference>
<dbReference type="GO" id="GO:0000166">
    <property type="term" value="F:nucleotide binding"/>
    <property type="evidence" value="ECO:0007669"/>
    <property type="project" value="UniProtKB-KW"/>
</dbReference>
<evidence type="ECO:0000256" key="3">
    <source>
        <dbReference type="ARBA" id="ARBA00012377"/>
    </source>
</evidence>
<comment type="similarity">
    <text evidence="9">In the N-terminal section; belongs to the UPF0012 family.</text>
</comment>
<evidence type="ECO:0000313" key="14">
    <source>
        <dbReference type="EMBL" id="KAK4328910.1"/>
    </source>
</evidence>
<gene>
    <name evidence="14" type="ORF">Pmani_000718</name>
</gene>
<dbReference type="InterPro" id="IPR036526">
    <property type="entry name" value="C-N_Hydrolase_sf"/>
</dbReference>
<dbReference type="SUPFAM" id="SSF56317">
    <property type="entry name" value="Carbon-nitrogen hydrolase"/>
    <property type="match status" value="1"/>
</dbReference>
<evidence type="ECO:0000256" key="8">
    <source>
        <dbReference type="ARBA" id="ARBA00057461"/>
    </source>
</evidence>
<evidence type="ECO:0000256" key="4">
    <source>
        <dbReference type="ARBA" id="ARBA00022741"/>
    </source>
</evidence>
<dbReference type="Pfam" id="PF00795">
    <property type="entry name" value="CN_hydrolase"/>
    <property type="match status" value="1"/>
</dbReference>
<comment type="caution">
    <text evidence="14">The sequence shown here is derived from an EMBL/GenBank/DDBJ whole genome shotgun (WGS) entry which is preliminary data.</text>
</comment>
<keyword evidence="4" id="KW-0547">Nucleotide-binding</keyword>
<dbReference type="GO" id="GO:0016811">
    <property type="term" value="F:hydrolase activity, acting on carbon-nitrogen (but not peptide) bonds, in linear amides"/>
    <property type="evidence" value="ECO:0007669"/>
    <property type="project" value="InterPro"/>
</dbReference>
<comment type="cofactor">
    <cofactor evidence="1">
        <name>Mn(2+)</name>
        <dbReference type="ChEBI" id="CHEBI:29035"/>
    </cofactor>
</comment>
<evidence type="ECO:0000313" key="15">
    <source>
        <dbReference type="Proteomes" id="UP001292094"/>
    </source>
</evidence>
<evidence type="ECO:0000259" key="12">
    <source>
        <dbReference type="PROSITE" id="PS50263"/>
    </source>
</evidence>
<keyword evidence="6" id="KW-0511">Multifunctional enzyme</keyword>
<dbReference type="SUPFAM" id="SSF54197">
    <property type="entry name" value="HIT-like"/>
    <property type="match status" value="2"/>
</dbReference>
<dbReference type="Pfam" id="PF01230">
    <property type="entry name" value="HIT"/>
    <property type="match status" value="1"/>
</dbReference>
<comment type="catalytic activity">
    <reaction evidence="7">
        <text>P(1),P(3)-bis(5'-adenosyl) triphosphate + H2O = AMP + ADP + 2 H(+)</text>
        <dbReference type="Rhea" id="RHEA:13893"/>
        <dbReference type="ChEBI" id="CHEBI:15377"/>
        <dbReference type="ChEBI" id="CHEBI:15378"/>
        <dbReference type="ChEBI" id="CHEBI:58529"/>
        <dbReference type="ChEBI" id="CHEBI:456215"/>
        <dbReference type="ChEBI" id="CHEBI:456216"/>
        <dbReference type="EC" id="3.6.1.29"/>
    </reaction>
</comment>
<evidence type="ECO:0000256" key="9">
    <source>
        <dbReference type="ARBA" id="ARBA00061127"/>
    </source>
</evidence>
<evidence type="ECO:0000256" key="5">
    <source>
        <dbReference type="ARBA" id="ARBA00022801"/>
    </source>
</evidence>
<protein>
    <recommendedName>
        <fullName evidence="10">Nitrilase and fragile histidine triad fusion protein NitFhit</fullName>
        <ecNumber evidence="3">3.6.1.29</ecNumber>
    </recommendedName>
</protein>
<dbReference type="PANTHER" id="PTHR23088:SF27">
    <property type="entry name" value="DEAMINATED GLUTATHIONE AMIDASE"/>
    <property type="match status" value="1"/>
</dbReference>
<reference evidence="14" key="1">
    <citation type="submission" date="2023-11" db="EMBL/GenBank/DDBJ databases">
        <title>Genome assemblies of two species of porcelain crab, Petrolisthes cinctipes and Petrolisthes manimaculis (Anomura: Porcellanidae).</title>
        <authorList>
            <person name="Angst P."/>
        </authorList>
    </citation>
    <scope>NUCLEOTIDE SEQUENCE</scope>
    <source>
        <strain evidence="14">PB745_02</strain>
        <tissue evidence="14">Gill</tissue>
    </source>
</reference>
<dbReference type="FunFam" id="3.60.110.10:FF:000005">
    <property type="entry name" value="nitrilase homolog 1 isoform X1"/>
    <property type="match status" value="1"/>
</dbReference>
<name>A0AAE1USE4_9EUCA</name>
<dbReference type="InterPro" id="IPR036265">
    <property type="entry name" value="HIT-like_sf"/>
</dbReference>
<dbReference type="InterPro" id="IPR003010">
    <property type="entry name" value="C-N_Hydrolase"/>
</dbReference>
<dbReference type="InterPro" id="IPR011146">
    <property type="entry name" value="HIT-like"/>
</dbReference>
<dbReference type="Proteomes" id="UP001292094">
    <property type="component" value="Unassembled WGS sequence"/>
</dbReference>
<keyword evidence="15" id="KW-1185">Reference proteome</keyword>
<dbReference type="AlphaFoldDB" id="A0AAE1USE4"/>
<evidence type="ECO:0000256" key="10">
    <source>
        <dbReference type="ARBA" id="ARBA00069577"/>
    </source>
</evidence>
<dbReference type="GO" id="GO:0047710">
    <property type="term" value="F:bis(5'-adenosyl)-triphosphatase activity"/>
    <property type="evidence" value="ECO:0007669"/>
    <property type="project" value="UniProtKB-EC"/>
</dbReference>
<dbReference type="EMBL" id="JAWZYT010000050">
    <property type="protein sequence ID" value="KAK4328910.1"/>
    <property type="molecule type" value="Genomic_DNA"/>
</dbReference>
<evidence type="ECO:0000256" key="7">
    <source>
        <dbReference type="ARBA" id="ARBA00047780"/>
    </source>
</evidence>
<dbReference type="CDD" id="cd07572">
    <property type="entry name" value="nit"/>
    <property type="match status" value="1"/>
</dbReference>
<evidence type="ECO:0000256" key="2">
    <source>
        <dbReference type="ARBA" id="ARBA00011881"/>
    </source>
</evidence>
<dbReference type="InterPro" id="IPR019808">
    <property type="entry name" value="Histidine_triad_CS"/>
</dbReference>